<reference evidence="5 6" key="1">
    <citation type="journal article" date="2009" name="Nat. Genet.">
        <title>The genome of the cucumber, Cucumis sativus L.</title>
        <authorList>
            <person name="Huang S."/>
            <person name="Li R."/>
            <person name="Zhang Z."/>
            <person name="Li L."/>
            <person name="Gu X."/>
            <person name="Fan W."/>
            <person name="Lucas W.J."/>
            <person name="Wang X."/>
            <person name="Xie B."/>
            <person name="Ni P."/>
            <person name="Ren Y."/>
            <person name="Zhu H."/>
            <person name="Li J."/>
            <person name="Lin K."/>
            <person name="Jin W."/>
            <person name="Fei Z."/>
            <person name="Li G."/>
            <person name="Staub J."/>
            <person name="Kilian A."/>
            <person name="van der Vossen E.A."/>
            <person name="Wu Y."/>
            <person name="Guo J."/>
            <person name="He J."/>
            <person name="Jia Z."/>
            <person name="Ren Y."/>
            <person name="Tian G."/>
            <person name="Lu Y."/>
            <person name="Ruan J."/>
            <person name="Qian W."/>
            <person name="Wang M."/>
            <person name="Huang Q."/>
            <person name="Li B."/>
            <person name="Xuan Z."/>
            <person name="Cao J."/>
            <person name="Asan"/>
            <person name="Wu Z."/>
            <person name="Zhang J."/>
            <person name="Cai Q."/>
            <person name="Bai Y."/>
            <person name="Zhao B."/>
            <person name="Han Y."/>
            <person name="Li Y."/>
            <person name="Li X."/>
            <person name="Wang S."/>
            <person name="Shi Q."/>
            <person name="Liu S."/>
            <person name="Cho W.K."/>
            <person name="Kim J.Y."/>
            <person name="Xu Y."/>
            <person name="Heller-Uszynska K."/>
            <person name="Miao H."/>
            <person name="Cheng Z."/>
            <person name="Zhang S."/>
            <person name="Wu J."/>
            <person name="Yang Y."/>
            <person name="Kang H."/>
            <person name="Li M."/>
            <person name="Liang H."/>
            <person name="Ren X."/>
            <person name="Shi Z."/>
            <person name="Wen M."/>
            <person name="Jian M."/>
            <person name="Yang H."/>
            <person name="Zhang G."/>
            <person name="Yang Z."/>
            <person name="Chen R."/>
            <person name="Liu S."/>
            <person name="Li J."/>
            <person name="Ma L."/>
            <person name="Liu H."/>
            <person name="Zhou Y."/>
            <person name="Zhao J."/>
            <person name="Fang X."/>
            <person name="Li G."/>
            <person name="Fang L."/>
            <person name="Li Y."/>
            <person name="Liu D."/>
            <person name="Zheng H."/>
            <person name="Zhang Y."/>
            <person name="Qin N."/>
            <person name="Li Z."/>
            <person name="Yang G."/>
            <person name="Yang S."/>
            <person name="Bolund L."/>
            <person name="Kristiansen K."/>
            <person name="Zheng H."/>
            <person name="Li S."/>
            <person name="Zhang X."/>
            <person name="Yang H."/>
            <person name="Wang J."/>
            <person name="Sun R."/>
            <person name="Zhang B."/>
            <person name="Jiang S."/>
            <person name="Wang J."/>
            <person name="Du Y."/>
            <person name="Li S."/>
        </authorList>
    </citation>
    <scope>NUCLEOTIDE SEQUENCE [LARGE SCALE GENOMIC DNA]</scope>
    <source>
        <strain evidence="6">cv. 9930</strain>
    </source>
</reference>
<dbReference type="OrthoDB" id="21449at2759"/>
<evidence type="ECO:0000256" key="1">
    <source>
        <dbReference type="ARBA" id="ARBA00023117"/>
    </source>
</evidence>
<organism evidence="5 6">
    <name type="scientific">Cucumis sativus</name>
    <name type="common">Cucumber</name>
    <dbReference type="NCBI Taxonomy" id="3659"/>
    <lineage>
        <taxon>Eukaryota</taxon>
        <taxon>Viridiplantae</taxon>
        <taxon>Streptophyta</taxon>
        <taxon>Embryophyta</taxon>
        <taxon>Tracheophyta</taxon>
        <taxon>Spermatophyta</taxon>
        <taxon>Magnoliopsida</taxon>
        <taxon>eudicotyledons</taxon>
        <taxon>Gunneridae</taxon>
        <taxon>Pentapetalae</taxon>
        <taxon>rosids</taxon>
        <taxon>fabids</taxon>
        <taxon>Cucurbitales</taxon>
        <taxon>Cucurbitaceae</taxon>
        <taxon>Benincaseae</taxon>
        <taxon>Cucumis</taxon>
    </lineage>
</organism>
<keyword evidence="6" id="KW-1185">Reference proteome</keyword>
<dbReference type="PROSITE" id="PS50014">
    <property type="entry name" value="BROMODOMAIN_2"/>
    <property type="match status" value="1"/>
</dbReference>
<dbReference type="SUPFAM" id="SSF47370">
    <property type="entry name" value="Bromodomain"/>
    <property type="match status" value="1"/>
</dbReference>
<dbReference type="SMART" id="SM00297">
    <property type="entry name" value="BROMO"/>
    <property type="match status" value="1"/>
</dbReference>
<feature type="compositionally biased region" description="Basic and acidic residues" evidence="3">
    <location>
        <begin position="32"/>
        <end position="41"/>
    </location>
</feature>
<dbReference type="Proteomes" id="UP000029981">
    <property type="component" value="Chromosome 4"/>
</dbReference>
<proteinExistence type="predicted"/>
<name>A0A0A0L1D3_CUCSA</name>
<accession>A0A0A0L1D3</accession>
<keyword evidence="1 2" id="KW-0103">Bromodomain</keyword>
<dbReference type="Gene3D" id="1.20.920.10">
    <property type="entry name" value="Bromodomain-like"/>
    <property type="match status" value="1"/>
</dbReference>
<evidence type="ECO:0000313" key="6">
    <source>
        <dbReference type="Proteomes" id="UP000029981"/>
    </source>
</evidence>
<dbReference type="CDD" id="cd04369">
    <property type="entry name" value="Bromodomain"/>
    <property type="match status" value="1"/>
</dbReference>
<evidence type="ECO:0000313" key="5">
    <source>
        <dbReference type="EMBL" id="KGN55508.1"/>
    </source>
</evidence>
<sequence length="693" mass="76488">MGEVSKSTMKKKKKKGRPSLLDLQKRFLKQQKLQEEQHQEPSDAFDFSSNPRNPPSCRNLNVHSGTEQVPITAAADDDDERIEKKHKPLLGLTSRQNCPTLSGYSLRKLASYGEESETALKRRRTGAAQFGSSQVREDKALKATDPAHGSQVESGPTTTLPDKKLLIFILDRLQKKDTHGVFSEPVDPNDLPDYHVIIQNPMDFGTVRTKLDEGAYANLEQFEEDIFLICSNAMKYNASDTVFFRQARSIQELAKKDFENLRRESSDESEPEQKVVRRGRPPGKSLKKSLGIGNAIDSNGAEFCSGATLASGCDDSYNVNGYNLRRARSTFRPLPADPLARTSTAQAQHGETLASWLPEWKIEFPASVLKGVLKSGKNDNMAVNENRRDTYNRSTSCGNWPSVFGDLDGDLKQLITVGLHAEHGYARSLALFAADLGPAVWNIALKKIKGISRELGRVLIQEIEMLQQHHLLPLDGGSSDMKTVAESTANIGVSNNFLKLGEDADNEIDRVRNAESKTVLLDRSRGLIGSTTCIPNEQNILVPSNIHPTNGNLFPHFSQEMKMVRLDSILGGTSCSEYSTCPAPLNNASFQVPSSSDNTDLLNQTGMPKLAEEDASQSHAPWHSPARACFQDTVDAQQDKRSEKAHWQELSTRPVLDSIAFDPDLNFGLGLSAAPNSNLQILSQIQPDLVLQL</sequence>
<reference evidence="5 6" key="3">
    <citation type="journal article" date="2010" name="BMC Genomics">
        <title>Transcriptome sequencing and comparative analysis of cucumber flowers with different sex types.</title>
        <authorList>
            <person name="Guo S."/>
            <person name="Zheng Y."/>
            <person name="Joung J.G."/>
            <person name="Liu S."/>
            <person name="Zhang Z."/>
            <person name="Crasta O.R."/>
            <person name="Sobral B.W."/>
            <person name="Xu Y."/>
            <person name="Huang S."/>
            <person name="Fei Z."/>
        </authorList>
    </citation>
    <scope>NUCLEOTIDE SEQUENCE [LARGE SCALE GENOMIC DNA]</scope>
    <source>
        <strain evidence="6">cv. 9930</strain>
    </source>
</reference>
<evidence type="ECO:0000256" key="3">
    <source>
        <dbReference type="SAM" id="MobiDB-lite"/>
    </source>
</evidence>
<feature type="compositionally biased region" description="Basic residues" evidence="3">
    <location>
        <begin position="8"/>
        <end position="17"/>
    </location>
</feature>
<feature type="compositionally biased region" description="Polar residues" evidence="3">
    <location>
        <begin position="47"/>
        <end position="67"/>
    </location>
</feature>
<reference evidence="5 6" key="2">
    <citation type="journal article" date="2009" name="PLoS ONE">
        <title>An integrated genetic and cytogenetic map of the cucumber genome.</title>
        <authorList>
            <person name="Ren Y."/>
            <person name="Zhang Z."/>
            <person name="Liu J."/>
            <person name="Staub J.E."/>
            <person name="Han Y."/>
            <person name="Cheng Z."/>
            <person name="Li X."/>
            <person name="Lu J."/>
            <person name="Miao H."/>
            <person name="Kang H."/>
            <person name="Xie B."/>
            <person name="Gu X."/>
            <person name="Wang X."/>
            <person name="Du Y."/>
            <person name="Jin W."/>
            <person name="Huang S."/>
        </authorList>
    </citation>
    <scope>NUCLEOTIDE SEQUENCE [LARGE SCALE GENOMIC DNA]</scope>
    <source>
        <strain evidence="6">cv. 9930</strain>
    </source>
</reference>
<dbReference type="KEGG" id="csv:101217603"/>
<gene>
    <name evidence="5" type="ORF">Csa_4G663670</name>
</gene>
<evidence type="ECO:0000256" key="2">
    <source>
        <dbReference type="PROSITE-ProRule" id="PRU00035"/>
    </source>
</evidence>
<dbReference type="PANTHER" id="PTHR22881">
    <property type="entry name" value="BROMODOMAIN CONTAINING PROTEIN"/>
    <property type="match status" value="1"/>
</dbReference>
<feature type="compositionally biased region" description="Basic residues" evidence="3">
    <location>
        <begin position="276"/>
        <end position="287"/>
    </location>
</feature>
<dbReference type="InterPro" id="IPR051831">
    <property type="entry name" value="Bromodomain_contain_prot"/>
</dbReference>
<dbReference type="InterPro" id="IPR001487">
    <property type="entry name" value="Bromodomain"/>
</dbReference>
<feature type="domain" description="Bromo" evidence="4">
    <location>
        <begin position="174"/>
        <end position="244"/>
    </location>
</feature>
<dbReference type="PROSITE" id="PS00633">
    <property type="entry name" value="BROMODOMAIN_1"/>
    <property type="match status" value="1"/>
</dbReference>
<dbReference type="STRING" id="3659.A0A0A0L1D3"/>
<dbReference type="InterPro" id="IPR018359">
    <property type="entry name" value="Bromodomain_CS"/>
</dbReference>
<reference evidence="5 6" key="4">
    <citation type="journal article" date="2011" name="BMC Genomics">
        <title>RNA-Seq improves annotation of protein-coding genes in the cucumber genome.</title>
        <authorList>
            <person name="Li Z."/>
            <person name="Zhang Z."/>
            <person name="Yan P."/>
            <person name="Huang S."/>
            <person name="Fei Z."/>
            <person name="Lin K."/>
        </authorList>
    </citation>
    <scope>NUCLEOTIDE SEQUENCE [LARGE SCALE GENOMIC DNA]</scope>
    <source>
        <strain evidence="6">cv. 9930</strain>
    </source>
</reference>
<dbReference type="EMBL" id="CM002925">
    <property type="protein sequence ID" value="KGN55508.1"/>
    <property type="molecule type" value="Genomic_DNA"/>
</dbReference>
<dbReference type="eggNOG" id="KOG0955">
    <property type="taxonomic scope" value="Eukaryota"/>
</dbReference>
<dbReference type="PANTHER" id="PTHR22881:SF11">
    <property type="entry name" value="BROMODOMAIN-CONTAINING PROTEIN DDB_G0270170-LIKE ISOFORM X1"/>
    <property type="match status" value="1"/>
</dbReference>
<feature type="region of interest" description="Disordered" evidence="3">
    <location>
        <begin position="1"/>
        <end position="67"/>
    </location>
</feature>
<dbReference type="PRINTS" id="PR00503">
    <property type="entry name" value="BROMODOMAIN"/>
</dbReference>
<evidence type="ECO:0000259" key="4">
    <source>
        <dbReference type="PROSITE" id="PS50014"/>
    </source>
</evidence>
<dbReference type="Pfam" id="PF00439">
    <property type="entry name" value="Bromodomain"/>
    <property type="match status" value="1"/>
</dbReference>
<dbReference type="Gramene" id="KGN55508">
    <property type="protein sequence ID" value="KGN55508"/>
    <property type="gene ID" value="Csa_4G663670"/>
</dbReference>
<protein>
    <recommendedName>
        <fullName evidence="4">Bromo domain-containing protein</fullName>
    </recommendedName>
</protein>
<dbReference type="AlphaFoldDB" id="A0A0A0L1D3"/>
<feature type="compositionally biased region" description="Basic and acidic residues" evidence="3">
    <location>
        <begin position="260"/>
        <end position="275"/>
    </location>
</feature>
<feature type="region of interest" description="Disordered" evidence="3">
    <location>
        <begin position="123"/>
        <end position="158"/>
    </location>
</feature>
<dbReference type="InterPro" id="IPR036427">
    <property type="entry name" value="Bromodomain-like_sf"/>
</dbReference>
<feature type="region of interest" description="Disordered" evidence="3">
    <location>
        <begin position="260"/>
        <end position="291"/>
    </location>
</feature>